<accession>K3WWX8</accession>
<evidence type="ECO:0000256" key="1">
    <source>
        <dbReference type="ARBA" id="ARBA00004141"/>
    </source>
</evidence>
<reference evidence="14" key="2">
    <citation type="submission" date="2010-04" db="EMBL/GenBank/DDBJ databases">
        <authorList>
            <person name="Buell R."/>
            <person name="Hamilton J."/>
            <person name="Hostetler J."/>
        </authorList>
    </citation>
    <scope>NUCLEOTIDE SEQUENCE [LARGE SCALE GENOMIC DNA]</scope>
    <source>
        <strain evidence="14">DAOM:BR144</strain>
    </source>
</reference>
<feature type="transmembrane region" description="Helical" evidence="11">
    <location>
        <begin position="406"/>
        <end position="426"/>
    </location>
</feature>
<organism evidence="13 14">
    <name type="scientific">Globisporangium ultimum (strain ATCC 200006 / CBS 805.95 / DAOM BR144)</name>
    <name type="common">Pythium ultimum</name>
    <dbReference type="NCBI Taxonomy" id="431595"/>
    <lineage>
        <taxon>Eukaryota</taxon>
        <taxon>Sar</taxon>
        <taxon>Stramenopiles</taxon>
        <taxon>Oomycota</taxon>
        <taxon>Peronosporomycetes</taxon>
        <taxon>Pythiales</taxon>
        <taxon>Pythiaceae</taxon>
        <taxon>Globisporangium</taxon>
    </lineage>
</organism>
<feature type="transmembrane region" description="Helical" evidence="11">
    <location>
        <begin position="212"/>
        <end position="238"/>
    </location>
</feature>
<evidence type="ECO:0000256" key="4">
    <source>
        <dbReference type="ARBA" id="ARBA00022989"/>
    </source>
</evidence>
<evidence type="ECO:0000313" key="14">
    <source>
        <dbReference type="Proteomes" id="UP000019132"/>
    </source>
</evidence>
<dbReference type="AlphaFoldDB" id="K3WWX8"/>
<evidence type="ECO:0000256" key="10">
    <source>
        <dbReference type="SAM" id="MobiDB-lite"/>
    </source>
</evidence>
<name>K3WWX8_GLOUD</name>
<keyword evidence="3 9" id="KW-0812">Transmembrane</keyword>
<feature type="transmembrane region" description="Helical" evidence="11">
    <location>
        <begin position="173"/>
        <end position="192"/>
    </location>
</feature>
<feature type="transmembrane region" description="Helical" evidence="11">
    <location>
        <begin position="340"/>
        <end position="362"/>
    </location>
</feature>
<dbReference type="InterPro" id="IPR004709">
    <property type="entry name" value="NaH_exchanger"/>
</dbReference>
<dbReference type="eggNOG" id="KOG1965">
    <property type="taxonomic scope" value="Eukaryota"/>
</dbReference>
<evidence type="ECO:0000256" key="9">
    <source>
        <dbReference type="RuleBase" id="RU003722"/>
    </source>
</evidence>
<keyword evidence="7 11" id="KW-0472">Membrane</keyword>
<dbReference type="GO" id="GO:0015385">
    <property type="term" value="F:sodium:proton antiporter activity"/>
    <property type="evidence" value="ECO:0007669"/>
    <property type="project" value="InterPro"/>
</dbReference>
<evidence type="ECO:0000256" key="3">
    <source>
        <dbReference type="ARBA" id="ARBA00022692"/>
    </source>
</evidence>
<dbReference type="PANTHER" id="PTHR10110:SF187">
    <property type="entry name" value="SODIUM_HYDROGEN EXCHANGER"/>
    <property type="match status" value="1"/>
</dbReference>
<dbReference type="InterPro" id="IPR018422">
    <property type="entry name" value="Cation/H_exchanger_CPA1"/>
</dbReference>
<dbReference type="GO" id="GO:0051453">
    <property type="term" value="P:regulation of intracellular pH"/>
    <property type="evidence" value="ECO:0007669"/>
    <property type="project" value="TreeGrafter"/>
</dbReference>
<dbReference type="Gene3D" id="6.10.140.1330">
    <property type="match status" value="1"/>
</dbReference>
<dbReference type="HOGENOM" id="CLU_005912_11_3_1"/>
<evidence type="ECO:0000313" key="13">
    <source>
        <dbReference type="EnsemblProtists" id="PYU1_T009476"/>
    </source>
</evidence>
<feature type="transmembrane region" description="Helical" evidence="11">
    <location>
        <begin position="272"/>
        <end position="289"/>
    </location>
</feature>
<feature type="transmembrane region" description="Helical" evidence="11">
    <location>
        <begin position="301"/>
        <end position="320"/>
    </location>
</feature>
<dbReference type="EnsemblProtists" id="PYU1_T009476">
    <property type="protein sequence ID" value="PYU1_T009476"/>
    <property type="gene ID" value="PYU1_G009458"/>
</dbReference>
<dbReference type="OMA" id="LICEAFI"/>
<feature type="region of interest" description="Disordered" evidence="10">
    <location>
        <begin position="441"/>
        <end position="473"/>
    </location>
</feature>
<feature type="transmembrane region" description="Helical" evidence="11">
    <location>
        <begin position="74"/>
        <end position="91"/>
    </location>
</feature>
<keyword evidence="9" id="KW-0050">Antiport</keyword>
<keyword evidence="4 11" id="KW-1133">Transmembrane helix</keyword>
<dbReference type="PRINTS" id="PR01084">
    <property type="entry name" value="NAHEXCHNGR"/>
</dbReference>
<feature type="transmembrane region" description="Helical" evidence="11">
    <location>
        <begin position="142"/>
        <end position="161"/>
    </location>
</feature>
<sequence>MDSEPEQRQQWTGSHLMLSALLQLLLVHIAYRIDRSKTVPYISTSAYAIVFGIAFGALLAFLSKRRMSDAGLDPQLLFFALLPPIILDAGFNTQRKGFFTNFGAICLLALLGTLIATVVTGGALLWLGNHGVLETVLTPSEAFLYGSLISAIDPVSTLVVLKKSYVPPLLFNLLFGESVINDAVAIVVFGLFQDSVLEEDIAPLTWHSAFEIVTHLIAIGVGSVALSTMICLASAFLLKRSDVAMKQYPTYETSIILLSAYVSYVAGESLHLSGLLAVFFSGVWIRHYHMYNISETSATTFKHLLSTLAFLSENFIYIYLGVSVLAYSELFEWDWSFIRASVGVCLVARALNTFPLCALANVCRSEPIPISYMVVIWFAGLRGAIAFALALNIRTCGKPSERSHSAILRAATLFTVLFTTILLGMATGPLLRILHLDHSESDRDNHRNQQQQRPHDVVDEETPLRQVRRDMEDESSSTVSATLFKWSSIHDLWVALDEAHLKPTFGGKPRRTGDSS</sequence>
<dbReference type="EMBL" id="GL376622">
    <property type="status" value="NOT_ANNOTATED_CDS"/>
    <property type="molecule type" value="Genomic_DNA"/>
</dbReference>
<evidence type="ECO:0000256" key="6">
    <source>
        <dbReference type="ARBA" id="ARBA00023065"/>
    </source>
</evidence>
<keyword evidence="2 9" id="KW-0813">Transport</keyword>
<feature type="transmembrane region" description="Helical" evidence="11">
    <location>
        <begin position="12"/>
        <end position="31"/>
    </location>
</feature>
<dbReference type="Pfam" id="PF00999">
    <property type="entry name" value="Na_H_Exchanger"/>
    <property type="match status" value="1"/>
</dbReference>
<dbReference type="GO" id="GO:0005886">
    <property type="term" value="C:plasma membrane"/>
    <property type="evidence" value="ECO:0007669"/>
    <property type="project" value="TreeGrafter"/>
</dbReference>
<dbReference type="Proteomes" id="UP000019132">
    <property type="component" value="Unassembled WGS sequence"/>
</dbReference>
<evidence type="ECO:0000256" key="11">
    <source>
        <dbReference type="SAM" id="Phobius"/>
    </source>
</evidence>
<evidence type="ECO:0000256" key="7">
    <source>
        <dbReference type="ARBA" id="ARBA00023136"/>
    </source>
</evidence>
<feature type="transmembrane region" description="Helical" evidence="11">
    <location>
        <begin position="38"/>
        <end position="62"/>
    </location>
</feature>
<reference evidence="13" key="3">
    <citation type="submission" date="2015-02" db="UniProtKB">
        <authorList>
            <consortium name="EnsemblProtists"/>
        </authorList>
    </citation>
    <scope>IDENTIFICATION</scope>
    <source>
        <strain evidence="13">DAOM BR144</strain>
    </source>
</reference>
<protein>
    <recommendedName>
        <fullName evidence="9">Sodium/hydrogen exchanger</fullName>
    </recommendedName>
</protein>
<evidence type="ECO:0000256" key="5">
    <source>
        <dbReference type="ARBA" id="ARBA00023053"/>
    </source>
</evidence>
<dbReference type="VEuPathDB" id="FungiDB:PYU1_G009458"/>
<keyword evidence="14" id="KW-1185">Reference proteome</keyword>
<evidence type="ECO:0000256" key="8">
    <source>
        <dbReference type="ARBA" id="ARBA00023201"/>
    </source>
</evidence>
<dbReference type="GO" id="GO:0098719">
    <property type="term" value="P:sodium ion import across plasma membrane"/>
    <property type="evidence" value="ECO:0007669"/>
    <property type="project" value="TreeGrafter"/>
</dbReference>
<keyword evidence="8 9" id="KW-0739">Sodium transport</keyword>
<feature type="transmembrane region" description="Helical" evidence="11">
    <location>
        <begin position="98"/>
        <end position="127"/>
    </location>
</feature>
<comment type="similarity">
    <text evidence="9">Belongs to the monovalent cation:proton antiporter 1 (CPA1) transporter (TC 2.A.36) family.</text>
</comment>
<feature type="compositionally biased region" description="Basic and acidic residues" evidence="10">
    <location>
        <begin position="441"/>
        <end position="457"/>
    </location>
</feature>
<keyword evidence="6 9" id="KW-0406">Ion transport</keyword>
<dbReference type="GO" id="GO:0015386">
    <property type="term" value="F:potassium:proton antiporter activity"/>
    <property type="evidence" value="ECO:0007669"/>
    <property type="project" value="TreeGrafter"/>
</dbReference>
<evidence type="ECO:0000256" key="2">
    <source>
        <dbReference type="ARBA" id="ARBA00022448"/>
    </source>
</evidence>
<dbReference type="NCBIfam" id="TIGR00840">
    <property type="entry name" value="b_cpa1"/>
    <property type="match status" value="1"/>
</dbReference>
<dbReference type="PANTHER" id="PTHR10110">
    <property type="entry name" value="SODIUM/HYDROGEN EXCHANGER"/>
    <property type="match status" value="1"/>
</dbReference>
<proteinExistence type="inferred from homology"/>
<feature type="domain" description="Cation/H+ exchanger transmembrane" evidence="12">
    <location>
        <begin position="35"/>
        <end position="432"/>
    </location>
</feature>
<keyword evidence="5" id="KW-0915">Sodium</keyword>
<dbReference type="InterPro" id="IPR006153">
    <property type="entry name" value="Cation/H_exchanger_TM"/>
</dbReference>
<evidence type="ECO:0000259" key="12">
    <source>
        <dbReference type="Pfam" id="PF00999"/>
    </source>
</evidence>
<feature type="transmembrane region" description="Helical" evidence="11">
    <location>
        <begin position="374"/>
        <end position="394"/>
    </location>
</feature>
<reference evidence="14" key="1">
    <citation type="journal article" date="2010" name="Genome Biol.">
        <title>Genome sequence of the necrotrophic plant pathogen Pythium ultimum reveals original pathogenicity mechanisms and effector repertoire.</title>
        <authorList>
            <person name="Levesque C.A."/>
            <person name="Brouwer H."/>
            <person name="Cano L."/>
            <person name="Hamilton J.P."/>
            <person name="Holt C."/>
            <person name="Huitema E."/>
            <person name="Raffaele S."/>
            <person name="Robideau G.P."/>
            <person name="Thines M."/>
            <person name="Win J."/>
            <person name="Zerillo M.M."/>
            <person name="Beakes G.W."/>
            <person name="Boore J.L."/>
            <person name="Busam D."/>
            <person name="Dumas B."/>
            <person name="Ferriera S."/>
            <person name="Fuerstenberg S.I."/>
            <person name="Gachon C.M."/>
            <person name="Gaulin E."/>
            <person name="Govers F."/>
            <person name="Grenville-Briggs L."/>
            <person name="Horner N."/>
            <person name="Hostetler J."/>
            <person name="Jiang R.H."/>
            <person name="Johnson J."/>
            <person name="Krajaejun T."/>
            <person name="Lin H."/>
            <person name="Meijer H.J."/>
            <person name="Moore B."/>
            <person name="Morris P."/>
            <person name="Phuntmart V."/>
            <person name="Puiu D."/>
            <person name="Shetty J."/>
            <person name="Stajich J.E."/>
            <person name="Tripathy S."/>
            <person name="Wawra S."/>
            <person name="van West P."/>
            <person name="Whitty B.R."/>
            <person name="Coutinho P.M."/>
            <person name="Henrissat B."/>
            <person name="Martin F."/>
            <person name="Thomas P.D."/>
            <person name="Tyler B.M."/>
            <person name="De Vries R.P."/>
            <person name="Kamoun S."/>
            <person name="Yandell M."/>
            <person name="Tisserat N."/>
            <person name="Buell C.R."/>
        </authorList>
    </citation>
    <scope>NUCLEOTIDE SEQUENCE</scope>
    <source>
        <strain evidence="14">DAOM:BR144</strain>
    </source>
</reference>
<comment type="subcellular location">
    <subcellularLocation>
        <location evidence="1">Membrane</location>
        <topology evidence="1">Multi-pass membrane protein</topology>
    </subcellularLocation>
</comment>
<dbReference type="InParanoid" id="K3WWX8"/>